<dbReference type="EMBL" id="JH431114">
    <property type="status" value="NOT_ANNOTATED_CDS"/>
    <property type="molecule type" value="Genomic_DNA"/>
</dbReference>
<feature type="domain" description="RNA 3'-terminal phosphate cyclase insert" evidence="12">
    <location>
        <begin position="200"/>
        <end position="301"/>
    </location>
</feature>
<feature type="active site" description="Tele-AMP-histidine intermediate" evidence="9">
    <location>
        <position position="336"/>
    </location>
</feature>
<comment type="catalytic activity">
    <reaction evidence="6">
        <text>a 3'-end 3'-phospho-ribonucleotide-RNA + ATP = a 3'-end 2',3'-cyclophospho-ribonucleotide-RNA + AMP + diphosphate</text>
        <dbReference type="Rhea" id="RHEA:23976"/>
        <dbReference type="Rhea" id="RHEA-COMP:10463"/>
        <dbReference type="Rhea" id="RHEA-COMP:10464"/>
        <dbReference type="ChEBI" id="CHEBI:30616"/>
        <dbReference type="ChEBI" id="CHEBI:33019"/>
        <dbReference type="ChEBI" id="CHEBI:83062"/>
        <dbReference type="ChEBI" id="CHEBI:83064"/>
        <dbReference type="ChEBI" id="CHEBI:456215"/>
        <dbReference type="EC" id="6.5.1.4"/>
    </reaction>
</comment>
<evidence type="ECO:0000256" key="2">
    <source>
        <dbReference type="ARBA" id="ARBA00012725"/>
    </source>
</evidence>
<dbReference type="Gene3D" id="3.65.10.20">
    <property type="entry name" value="RNA 3'-terminal phosphate cyclase domain"/>
    <property type="match status" value="1"/>
</dbReference>
<protein>
    <recommendedName>
        <fullName evidence="3">RNA 3'-terminal phosphate cyclase</fullName>
        <ecNumber evidence="2">6.5.1.4</ecNumber>
    </recommendedName>
    <alternativeName>
        <fullName evidence="7">RNA terminal phosphate cyclase domain-containing protein 1</fullName>
    </alternativeName>
</protein>
<reference evidence="13" key="2">
    <citation type="submission" date="2015-02" db="UniProtKB">
        <authorList>
            <consortium name="EnsemblMetazoa"/>
        </authorList>
    </citation>
    <scope>IDENTIFICATION</scope>
</reference>
<keyword evidence="10" id="KW-0067">ATP-binding</keyword>
<dbReference type="PANTHER" id="PTHR11096:SF0">
    <property type="entry name" value="RNA 3'-TERMINAL PHOSPHATE CYCLASE"/>
    <property type="match status" value="1"/>
</dbReference>
<evidence type="ECO:0000313" key="13">
    <source>
        <dbReference type="EnsemblMetazoa" id="SMAR002388-PA"/>
    </source>
</evidence>
<evidence type="ECO:0000256" key="4">
    <source>
        <dbReference type="ARBA" id="ARBA00022598"/>
    </source>
</evidence>
<proteinExistence type="inferred from homology"/>
<evidence type="ECO:0000256" key="10">
    <source>
        <dbReference type="PIRSR" id="PIRSR005378-2"/>
    </source>
</evidence>
<dbReference type="InterPro" id="IPR000228">
    <property type="entry name" value="RNA3'_term_phos_cyc"/>
</dbReference>
<evidence type="ECO:0000256" key="8">
    <source>
        <dbReference type="ARBA" id="ARBA00045867"/>
    </source>
</evidence>
<dbReference type="HAMAP" id="MF_00200">
    <property type="entry name" value="RTC"/>
    <property type="match status" value="1"/>
</dbReference>
<comment type="similarity">
    <text evidence="1">Belongs to the RNA 3'-terminal cyclase family. Type 1 subfamily.</text>
</comment>
<evidence type="ECO:0000259" key="12">
    <source>
        <dbReference type="Pfam" id="PF05189"/>
    </source>
</evidence>
<evidence type="ECO:0000313" key="14">
    <source>
        <dbReference type="Proteomes" id="UP000014500"/>
    </source>
</evidence>
<dbReference type="InterPro" id="IPR023797">
    <property type="entry name" value="RNA3'_phos_cyclase_dom"/>
</dbReference>
<evidence type="ECO:0000256" key="7">
    <source>
        <dbReference type="ARBA" id="ARBA00032543"/>
    </source>
</evidence>
<dbReference type="Gene3D" id="3.30.360.20">
    <property type="entry name" value="RNA 3'-terminal phosphate cyclase, insert domain"/>
    <property type="match status" value="1"/>
</dbReference>
<feature type="domain" description="RNA 3'-terminal phosphate cyclase" evidence="11">
    <location>
        <begin position="29"/>
        <end position="354"/>
    </location>
</feature>
<dbReference type="STRING" id="126957.T1IN18"/>
<keyword evidence="5 10" id="KW-0547">Nucleotide-binding</keyword>
<dbReference type="Proteomes" id="UP000014500">
    <property type="component" value="Unassembled WGS sequence"/>
</dbReference>
<dbReference type="OMA" id="WSPPIDY"/>
<dbReference type="InterPro" id="IPR013792">
    <property type="entry name" value="RNA3'P_cycl/enolpyr_Trfase_a/b"/>
</dbReference>
<dbReference type="Pfam" id="PF01137">
    <property type="entry name" value="RTC"/>
    <property type="match status" value="1"/>
</dbReference>
<sequence>MSYFRILCCKKILKMCAAIAPIEIDGALLEGGGQILRMSIAFCALLEKPIRIYNIRGGRSKPGLGPQHLTGLRLVRDLSKGKLYGDEIGSTEITFYPGKLTQGSHTADTHTAGSVGLLLQVALPCMIYANGPARVILKGGTNADMAPQFDYTTSVFQPIAEKFGCKFDARIMKRGYYPKGGGEVHVMTVPIDHLKAADLLEFGEISKITGRSFVAGVLPIKMAHQMSTIATSVIQKTYQRIPIDISVVKETEQTSVGNGSGIILVAETSTGCKIGGSGLGKKGISAERVGELAAEELIDNLKNKSCVDTYLQDQLIILMALAKGTSRIKTGPITLHTQTAIHVAKLLTNVDFEIKELEDKSVVIQCEGIGLKGNFDPKRCECSIPRHPPY</sequence>
<dbReference type="InterPro" id="IPR036553">
    <property type="entry name" value="RPTC_insert"/>
</dbReference>
<reference evidence="14" key="1">
    <citation type="submission" date="2011-05" db="EMBL/GenBank/DDBJ databases">
        <authorList>
            <person name="Richards S.R."/>
            <person name="Qu J."/>
            <person name="Jiang H."/>
            <person name="Jhangiani S.N."/>
            <person name="Agravi P."/>
            <person name="Goodspeed R."/>
            <person name="Gross S."/>
            <person name="Mandapat C."/>
            <person name="Jackson L."/>
            <person name="Mathew T."/>
            <person name="Pu L."/>
            <person name="Thornton R."/>
            <person name="Saada N."/>
            <person name="Wilczek-Boney K.B."/>
            <person name="Lee S."/>
            <person name="Kovar C."/>
            <person name="Wu Y."/>
            <person name="Scherer S.E."/>
            <person name="Worley K.C."/>
            <person name="Muzny D.M."/>
            <person name="Gibbs R."/>
        </authorList>
    </citation>
    <scope>NUCLEOTIDE SEQUENCE</scope>
    <source>
        <strain evidence="14">Brora</strain>
    </source>
</reference>
<dbReference type="GO" id="GO:0003963">
    <property type="term" value="F:RNA-3'-phosphate cyclase activity"/>
    <property type="evidence" value="ECO:0007669"/>
    <property type="project" value="UniProtKB-EC"/>
</dbReference>
<dbReference type="InterPro" id="IPR020719">
    <property type="entry name" value="RNA3'_term_phos_cycl-like_CS"/>
</dbReference>
<dbReference type="GO" id="GO:0005634">
    <property type="term" value="C:nucleus"/>
    <property type="evidence" value="ECO:0007669"/>
    <property type="project" value="TreeGrafter"/>
</dbReference>
<evidence type="ECO:0000256" key="3">
    <source>
        <dbReference type="ARBA" id="ARBA00021428"/>
    </source>
</evidence>
<dbReference type="PIRSF" id="PIRSF005378">
    <property type="entry name" value="RNA3'_term_phos_cycl_euk"/>
    <property type="match status" value="1"/>
</dbReference>
<dbReference type="InterPro" id="IPR037136">
    <property type="entry name" value="RNA3'_phos_cyclase_dom_sf"/>
</dbReference>
<evidence type="ECO:0000259" key="11">
    <source>
        <dbReference type="Pfam" id="PF01137"/>
    </source>
</evidence>
<dbReference type="GO" id="GO:0006396">
    <property type="term" value="P:RNA processing"/>
    <property type="evidence" value="ECO:0007669"/>
    <property type="project" value="InterPro"/>
</dbReference>
<evidence type="ECO:0000256" key="9">
    <source>
        <dbReference type="PIRSR" id="PIRSR005378-1"/>
    </source>
</evidence>
<dbReference type="eggNOG" id="KOG3980">
    <property type="taxonomic scope" value="Eukaryota"/>
</dbReference>
<name>T1IN18_STRMM</name>
<dbReference type="PhylomeDB" id="T1IN18"/>
<dbReference type="Pfam" id="PF05189">
    <property type="entry name" value="RTC_insert"/>
    <property type="match status" value="1"/>
</dbReference>
<dbReference type="InterPro" id="IPR013791">
    <property type="entry name" value="RNA3'-term_phos_cycl_insert"/>
</dbReference>
<dbReference type="PANTHER" id="PTHR11096">
    <property type="entry name" value="RNA 3' TERMINAL PHOSPHATE CYCLASE"/>
    <property type="match status" value="1"/>
</dbReference>
<dbReference type="FunFam" id="3.30.360.20:FF:000002">
    <property type="entry name" value="RNA terminal phosphate cyclase-like 1"/>
    <property type="match status" value="1"/>
</dbReference>
<dbReference type="SUPFAM" id="SSF55205">
    <property type="entry name" value="EPT/RTPC-like"/>
    <property type="match status" value="2"/>
</dbReference>
<evidence type="ECO:0000256" key="5">
    <source>
        <dbReference type="ARBA" id="ARBA00022741"/>
    </source>
</evidence>
<evidence type="ECO:0000256" key="6">
    <source>
        <dbReference type="ARBA" id="ARBA00024481"/>
    </source>
</evidence>
<feature type="binding site" evidence="10">
    <location>
        <begin position="310"/>
        <end position="314"/>
    </location>
    <ligand>
        <name>ATP</name>
        <dbReference type="ChEBI" id="CHEBI:30616"/>
    </ligand>
</feature>
<comment type="function">
    <text evidence="8">Catalyzes the conversion of 3'-phosphate to a 2',3'-cyclic phosphodiester at the end of RNA. The mechanism of action of the enzyme occurs in 3 steps: (A) adenylation of the enzyme by ATP; (B) transfer of adenylate to an RNA-N3'P to produce RNA-N3'PP5'A; (C) and attack of the adjacent 2'-hydroxyl on the 3'-phosphorus in the diester linkage to produce the cyclic end product. Likely functions in some aspects of cellular RNA processing. Function plays an important role in regulating axon regeneration by inhibiting central nervous system (CNS) axon regeneration following optic nerve injury.</text>
</comment>
<dbReference type="EC" id="6.5.1.4" evidence="2"/>
<evidence type="ECO:0000256" key="1">
    <source>
        <dbReference type="ARBA" id="ARBA00009206"/>
    </source>
</evidence>
<keyword evidence="4" id="KW-0436">Ligase</keyword>
<feature type="binding site" evidence="10">
    <location>
        <position position="120"/>
    </location>
    <ligand>
        <name>ATP</name>
        <dbReference type="ChEBI" id="CHEBI:30616"/>
    </ligand>
</feature>
<dbReference type="InterPro" id="IPR017770">
    <property type="entry name" value="RNA3'_term_phos_cyc_type_1"/>
</dbReference>
<dbReference type="SUPFAM" id="SSF52913">
    <property type="entry name" value="RNA 3'-terminal phosphate cyclase, RPTC, insert domain"/>
    <property type="match status" value="1"/>
</dbReference>
<dbReference type="AlphaFoldDB" id="T1IN18"/>
<keyword evidence="14" id="KW-1185">Reference proteome</keyword>
<dbReference type="HOGENOM" id="CLU_027882_0_1_1"/>
<dbReference type="GO" id="GO:0005524">
    <property type="term" value="F:ATP binding"/>
    <property type="evidence" value="ECO:0007669"/>
    <property type="project" value="UniProtKB-KW"/>
</dbReference>
<organism evidence="13 14">
    <name type="scientific">Strigamia maritima</name>
    <name type="common">European centipede</name>
    <name type="synonym">Geophilus maritimus</name>
    <dbReference type="NCBI Taxonomy" id="126957"/>
    <lineage>
        <taxon>Eukaryota</taxon>
        <taxon>Metazoa</taxon>
        <taxon>Ecdysozoa</taxon>
        <taxon>Arthropoda</taxon>
        <taxon>Myriapoda</taxon>
        <taxon>Chilopoda</taxon>
        <taxon>Pleurostigmophora</taxon>
        <taxon>Geophilomorpha</taxon>
        <taxon>Linotaeniidae</taxon>
        <taxon>Strigamia</taxon>
    </lineage>
</organism>
<accession>T1IN18</accession>
<dbReference type="EnsemblMetazoa" id="SMAR002388-RA">
    <property type="protein sequence ID" value="SMAR002388-PA"/>
    <property type="gene ID" value="SMAR002388"/>
</dbReference>
<dbReference type="PROSITE" id="PS01287">
    <property type="entry name" value="RTC"/>
    <property type="match status" value="1"/>
</dbReference>
<dbReference type="NCBIfam" id="TIGR03399">
    <property type="entry name" value="RNA_3prim_cycl"/>
    <property type="match status" value="1"/>
</dbReference>